<dbReference type="PANTHER" id="PTHR12993">
    <property type="entry name" value="N-ACETYLGLUCOSAMINYL-PHOSPHATIDYLINOSITOL DE-N-ACETYLASE-RELATED"/>
    <property type="match status" value="1"/>
</dbReference>
<reference evidence="2" key="1">
    <citation type="journal article" date="2022" name="Int. J. Syst. Evol. Microbiol.">
        <title>Anaeromyxobacter oryzae sp. nov., Anaeromyxobacter diazotrophicus sp. nov. and Anaeromyxobacter paludicola sp. nov., isolated from paddy soils.</title>
        <authorList>
            <person name="Itoh H."/>
            <person name="Xu Z."/>
            <person name="Mise K."/>
            <person name="Masuda Y."/>
            <person name="Ushijima N."/>
            <person name="Hayakawa C."/>
            <person name="Shiratori Y."/>
            <person name="Senoo K."/>
        </authorList>
    </citation>
    <scope>NUCLEOTIDE SEQUENCE [LARGE SCALE GENOMIC DNA]</scope>
    <source>
        <strain evidence="2">Red232</strain>
    </source>
</reference>
<name>A0ABN6MT42_9BACT</name>
<dbReference type="Gene3D" id="3.40.50.10320">
    <property type="entry name" value="LmbE-like"/>
    <property type="match status" value="1"/>
</dbReference>
<dbReference type="InterPro" id="IPR024078">
    <property type="entry name" value="LmbE-like_dom_sf"/>
</dbReference>
<keyword evidence="2" id="KW-1185">Reference proteome</keyword>
<accession>A0ABN6MT42</accession>
<dbReference type="InterPro" id="IPR003737">
    <property type="entry name" value="GlcNAc_PI_deacetylase-related"/>
</dbReference>
<dbReference type="Proteomes" id="UP001162891">
    <property type="component" value="Chromosome"/>
</dbReference>
<dbReference type="SUPFAM" id="SSF102588">
    <property type="entry name" value="LmbE-like"/>
    <property type="match status" value="1"/>
</dbReference>
<dbReference type="Pfam" id="PF02585">
    <property type="entry name" value="PIG-L"/>
    <property type="match status" value="1"/>
</dbReference>
<gene>
    <name evidence="1" type="ORF">AMOR_31380</name>
</gene>
<dbReference type="RefSeq" id="WP_248352514.1">
    <property type="nucleotide sequence ID" value="NZ_AP025591.1"/>
</dbReference>
<organism evidence="1 2">
    <name type="scientific">Anaeromyxobacter oryzae</name>
    <dbReference type="NCBI Taxonomy" id="2918170"/>
    <lineage>
        <taxon>Bacteria</taxon>
        <taxon>Pseudomonadati</taxon>
        <taxon>Myxococcota</taxon>
        <taxon>Myxococcia</taxon>
        <taxon>Myxococcales</taxon>
        <taxon>Cystobacterineae</taxon>
        <taxon>Anaeromyxobacteraceae</taxon>
        <taxon>Anaeromyxobacter</taxon>
    </lineage>
</organism>
<sequence>MSTTIAVIAAHPDDEVVGAAGWLLSAGRAAVVHVTDGAPRDPRLWPEGVTDREAYARLRADEARAALAVAGLRAADRIALGAIDQEADRSLAPLARELAAILRALAPQVLVVHPLEGGHPDHDAAALAARAARAVVARGGGPAPRVLEMTSYHLRDGALESGAFLPGGEAGAIRPLDPAARAAKARMIACHASQRAVLAAFPVGDERWRAAAAVSLGAPPHPRPLLYEAMGWASWDRFAARAQDALGRLGVAEAEL</sequence>
<evidence type="ECO:0000313" key="2">
    <source>
        <dbReference type="Proteomes" id="UP001162891"/>
    </source>
</evidence>
<dbReference type="EMBL" id="AP025591">
    <property type="protein sequence ID" value="BDG04142.1"/>
    <property type="molecule type" value="Genomic_DNA"/>
</dbReference>
<evidence type="ECO:0000313" key="1">
    <source>
        <dbReference type="EMBL" id="BDG04142.1"/>
    </source>
</evidence>
<dbReference type="PANTHER" id="PTHR12993:SF29">
    <property type="entry name" value="BLR3841 PROTEIN"/>
    <property type="match status" value="1"/>
</dbReference>
<proteinExistence type="predicted"/>
<protein>
    <recommendedName>
        <fullName evidence="3">LmbE family protein</fullName>
    </recommendedName>
</protein>
<evidence type="ECO:0008006" key="3">
    <source>
        <dbReference type="Google" id="ProtNLM"/>
    </source>
</evidence>